<accession>A0A1H4ACB1</accession>
<dbReference type="STRING" id="555874.SAMN04488065_2734"/>
<sequence>MCGFWRLVLVNSGLRLRLLPLREGAGRLDSPSQPMFMSLEINSSSSTDRDITAARQADVVAFLHRAPFALDAYRLGFLPGFREDCGYQQTQYQDLNIPVGMLDNDFRNPDLDRYVARFFEYEPKVGVIGDVYEGDDVDKYVAAAREVQASYPDAELIIVPKCREVIDTIPNDLVLGYSRGYADRMAHEFSEPTDWRGRRVHILGGSPPKQWDVIQQLTRPTLTDDPPADIVGLDWNGLHRGAQFGEFWTADGWDDSGRDASHVTVRKTVRHSLARIKAFWQSHGVWPDSIPHSDILEIEYEGPSPTDLDSAVCTECEANVWMTRRGPFIAEYDTGVLCGYCSYECYFSHRHRSNLEEIAGEQSVYIPPA</sequence>
<dbReference type="EMBL" id="FNQT01000005">
    <property type="protein sequence ID" value="SEA33645.1"/>
    <property type="molecule type" value="Genomic_DNA"/>
</dbReference>
<keyword evidence="2" id="KW-1185">Reference proteome</keyword>
<proteinExistence type="predicted"/>
<protein>
    <submittedName>
        <fullName evidence="1">Uncharacterized protein</fullName>
    </submittedName>
</protein>
<dbReference type="Proteomes" id="UP000236755">
    <property type="component" value="Unassembled WGS sequence"/>
</dbReference>
<dbReference type="AlphaFoldDB" id="A0A1H4ACB1"/>
<organism evidence="1 2">
    <name type="scientific">Haloplanus vescus</name>
    <dbReference type="NCBI Taxonomy" id="555874"/>
    <lineage>
        <taxon>Archaea</taxon>
        <taxon>Methanobacteriati</taxon>
        <taxon>Methanobacteriota</taxon>
        <taxon>Stenosarchaea group</taxon>
        <taxon>Halobacteria</taxon>
        <taxon>Halobacteriales</taxon>
        <taxon>Haloferacaceae</taxon>
        <taxon>Haloplanus</taxon>
    </lineage>
</organism>
<dbReference type="InterPro" id="IPR046718">
    <property type="entry name" value="DUF6610"/>
</dbReference>
<reference evidence="1 2" key="1">
    <citation type="submission" date="2016-10" db="EMBL/GenBank/DDBJ databases">
        <authorList>
            <person name="de Groot N.N."/>
        </authorList>
    </citation>
    <scope>NUCLEOTIDE SEQUENCE [LARGE SCALE GENOMIC DNA]</scope>
    <source>
        <strain evidence="1 2">CGMCC 1.8712</strain>
    </source>
</reference>
<evidence type="ECO:0000313" key="1">
    <source>
        <dbReference type="EMBL" id="SEA33645.1"/>
    </source>
</evidence>
<gene>
    <name evidence="1" type="ORF">SAMN04488065_2734</name>
</gene>
<dbReference type="Pfam" id="PF20314">
    <property type="entry name" value="DUF6610"/>
    <property type="match status" value="1"/>
</dbReference>
<evidence type="ECO:0000313" key="2">
    <source>
        <dbReference type="Proteomes" id="UP000236755"/>
    </source>
</evidence>
<name>A0A1H4ACB1_9EURY</name>